<dbReference type="RefSeq" id="WP_079481286.1">
    <property type="nucleotide sequence ID" value="NZ_CBML010000006.1"/>
</dbReference>
<dbReference type="NCBIfam" id="TIGR00715">
    <property type="entry name" value="precor6x_red"/>
    <property type="match status" value="1"/>
</dbReference>
<dbReference type="PROSITE" id="PS51014">
    <property type="entry name" value="COBK_CBIJ"/>
    <property type="match status" value="1"/>
</dbReference>
<sequence>MIAFILGTSEGKEILSLINKHTDKILVSTATKYGGELLKEFKTLHINDKPLKEDEFKEIFKKFNIKVLVDASHPYAQEVSRTSIKVCKELGIDYIRYERKSYFDDKLENKDIIKIEKYEDLKDILNSIDGNVLNTTGSNNVEKILNLKLKNRVIHRILPSVKVLQKLIDIGVNVEDIIAIKGPFGYEINNGIIKEFKIKILITKDSGIEGGIKEKVQAAIDNNLKIIVLNKPKINYGQTFNDVHKLVDFIVKKYNLGEI</sequence>
<dbReference type="AlphaFoldDB" id="A0A1U6J8T3"/>
<dbReference type="Pfam" id="PF02571">
    <property type="entry name" value="CbiJ"/>
    <property type="match status" value="1"/>
</dbReference>
<dbReference type="UniPathway" id="UPA00148"/>
<evidence type="ECO:0000313" key="5">
    <source>
        <dbReference type="Proteomes" id="UP000190476"/>
    </source>
</evidence>
<organism evidence="4 5">
    <name type="scientific">Clostridium chauvoei JF4335</name>
    <dbReference type="NCBI Taxonomy" id="1351755"/>
    <lineage>
        <taxon>Bacteria</taxon>
        <taxon>Bacillati</taxon>
        <taxon>Bacillota</taxon>
        <taxon>Clostridia</taxon>
        <taxon>Eubacteriales</taxon>
        <taxon>Clostridiaceae</taxon>
        <taxon>Clostridium</taxon>
    </lineage>
</organism>
<accession>A0A1U6J8T3</accession>
<dbReference type="GO" id="GO:0016994">
    <property type="term" value="F:precorrin-6A reductase activity"/>
    <property type="evidence" value="ECO:0007669"/>
    <property type="project" value="InterPro"/>
</dbReference>
<evidence type="ECO:0000256" key="3">
    <source>
        <dbReference type="ARBA" id="ARBA00023002"/>
    </source>
</evidence>
<dbReference type="GeneID" id="66301439"/>
<evidence type="ECO:0000256" key="1">
    <source>
        <dbReference type="ARBA" id="ARBA00004953"/>
    </source>
</evidence>
<keyword evidence="2" id="KW-0169">Cobalamin biosynthesis</keyword>
<dbReference type="PANTHER" id="PTHR36925">
    <property type="entry name" value="COBALT-PRECORRIN-6A REDUCTASE"/>
    <property type="match status" value="1"/>
</dbReference>
<protein>
    <submittedName>
        <fullName evidence="4">Precorrin-6A reductase</fullName>
    </submittedName>
</protein>
<keyword evidence="5" id="KW-1185">Reference proteome</keyword>
<dbReference type="EMBL" id="LT799839">
    <property type="protein sequence ID" value="SLK16706.1"/>
    <property type="molecule type" value="Genomic_DNA"/>
</dbReference>
<dbReference type="InterPro" id="IPR003723">
    <property type="entry name" value="Precorrin-6x_reduct"/>
</dbReference>
<dbReference type="OrthoDB" id="9780707at2"/>
<reference evidence="5" key="1">
    <citation type="submission" date="2017-03" db="EMBL/GenBank/DDBJ databases">
        <authorList>
            <person name="Falquet L."/>
            <person name="Falquet L."/>
        </authorList>
    </citation>
    <scope>NUCLEOTIDE SEQUENCE [LARGE SCALE GENOMIC DNA]</scope>
</reference>
<dbReference type="PANTHER" id="PTHR36925:SF1">
    <property type="entry name" value="COBALT-PRECORRIN-6A REDUCTASE"/>
    <property type="match status" value="1"/>
</dbReference>
<keyword evidence="3" id="KW-0560">Oxidoreductase</keyword>
<dbReference type="GO" id="GO:0009236">
    <property type="term" value="P:cobalamin biosynthetic process"/>
    <property type="evidence" value="ECO:0007669"/>
    <property type="project" value="UniProtKB-UniPathway"/>
</dbReference>
<proteinExistence type="predicted"/>
<name>A0A1U6J8T3_9CLOT</name>
<evidence type="ECO:0000256" key="2">
    <source>
        <dbReference type="ARBA" id="ARBA00022573"/>
    </source>
</evidence>
<dbReference type="Proteomes" id="UP000190476">
    <property type="component" value="Chromosome I"/>
</dbReference>
<comment type="pathway">
    <text evidence="1">Cofactor biosynthesis; adenosylcobalamin biosynthesis.</text>
</comment>
<dbReference type="NCBIfam" id="NF005970">
    <property type="entry name" value="PRK08057.1-4"/>
    <property type="match status" value="1"/>
</dbReference>
<dbReference type="STRING" id="1351755.CCH01_11010"/>
<gene>
    <name evidence="4" type="ORF">CCH01_11010</name>
</gene>
<evidence type="ECO:0000313" key="4">
    <source>
        <dbReference type="EMBL" id="SLK16706.1"/>
    </source>
</evidence>